<dbReference type="Proteomes" id="UP001433088">
    <property type="component" value="Unassembled WGS sequence"/>
</dbReference>
<proteinExistence type="predicted"/>
<accession>A0ABV1CZ46</accession>
<protein>
    <submittedName>
        <fullName evidence="2">Z1 domain-containing protein</fullName>
    </submittedName>
</protein>
<dbReference type="Pfam" id="PF10593">
    <property type="entry name" value="Z1"/>
    <property type="match status" value="1"/>
</dbReference>
<gene>
    <name evidence="2" type="ORF">WMO23_08500</name>
</gene>
<reference evidence="2 3" key="1">
    <citation type="submission" date="2024-03" db="EMBL/GenBank/DDBJ databases">
        <title>Human intestinal bacterial collection.</title>
        <authorList>
            <person name="Pauvert C."/>
            <person name="Hitch T.C.A."/>
            <person name="Clavel T."/>
        </authorList>
    </citation>
    <scope>NUCLEOTIDE SEQUENCE [LARGE SCALE GENOMIC DNA]</scope>
    <source>
        <strain evidence="2 3">CLA-AA-H81</strain>
    </source>
</reference>
<dbReference type="EMBL" id="JBBMEU010000050">
    <property type="protein sequence ID" value="MEQ2422763.1"/>
    <property type="molecule type" value="Genomic_DNA"/>
</dbReference>
<evidence type="ECO:0000313" key="2">
    <source>
        <dbReference type="EMBL" id="MEQ2422763.1"/>
    </source>
</evidence>
<feature type="domain" description="Putative endonuclease Z1" evidence="1">
    <location>
        <begin position="415"/>
        <end position="683"/>
    </location>
</feature>
<dbReference type="InterPro" id="IPR018310">
    <property type="entry name" value="Put_endonuclease_Z1-dom"/>
</dbReference>
<evidence type="ECO:0000313" key="3">
    <source>
        <dbReference type="Proteomes" id="UP001433088"/>
    </source>
</evidence>
<sequence length="935" mass="107250">MQNDYSDKAFEECSAWLEKKYKNKKKGYSLEKLEMAGKQNDEELNKFLENRVDEDDWPEFSVDEWKEFVNYYYTLWENSKSCIIPSEPSIAGVSDRTVPKGVQTAWQKYKNHLLEDDGFSLPAVMNIEKSVLDTLNFLNDDTQEDGNAVKGLIVGNVQSGKTANMAGLISMAADYGWNLFIILTGTIENLRIQTRERFKRDLKNGNVTWTFLEKPGSKTNDTKLSDLDLNDNRIRYVICCLKNISRLRALHKWLNSDANKKRNLRILIIDDEADQASINTGDINDEKKRTAINQCIRNIVNNTDESEKSKLSANEKDTIQVPYKAMNYVCYTATPYGNFLNEAGMETLYPKDFISVLNPPDLYFGPEQIFGSTNGLPVLNVISGQYNTSETDGPDGDIAQLEDLCAAPSENLPESLKQAIAWFCDAVAIQRVWEYKKPVTMLVHHSMRTEKHLGLGISIRDWLNHIDTEAFLSICREVYVSQTAQLTKDIFKSCWPDYGCYSGVDIERDIKDYPAFDTLITHLKDLKQDISHIEMDCEGALIFKKGIHICIDNCKNDEIIDGEPDYSSHVRLIYPERDSDYDGFAPAFLVIGGNTLSRGLTLEGLVCTYFSREVKQADSLMQMARWFGFRKGYELLPRIWLTKMAQRQFEFLTRLDKELRKDLYKYQGVTTPTECGPLILQTPSAIRMLLTSKNKSQSVVDAMMDFSGANLQTFNFINDKRLLEQQLEVADSFIKKLPDCSFKKDGTRIVWENVSFDVIWSQLLKYIQWPFSQTMNIRDFKNWYDAIDDAHKMKDWDVVLAGKKSDNAHQWNGVGKISRTRKISGMNTADSQNICIGALSDPSEWHADLKDWSDSRRLSDEEKMEIRKQYGKDMVPLIVIYCIDKDSQPTKKMSQVRQPLHAEADIIGISIHIPGQRLNKDYCVRVRINIDDNSY</sequence>
<name>A0ABV1CZ46_9FIRM</name>
<evidence type="ECO:0000259" key="1">
    <source>
        <dbReference type="Pfam" id="PF10593"/>
    </source>
</evidence>
<comment type="caution">
    <text evidence="2">The sequence shown here is derived from an EMBL/GenBank/DDBJ whole genome shotgun (WGS) entry which is preliminary data.</text>
</comment>
<keyword evidence="3" id="KW-1185">Reference proteome</keyword>
<dbReference type="RefSeq" id="WP_349173779.1">
    <property type="nucleotide sequence ID" value="NZ_JBBMEU010000050.1"/>
</dbReference>
<organism evidence="2 3">
    <name type="scientific">Megasphaera intestinihominis</name>
    <dbReference type="NCBI Taxonomy" id="3133159"/>
    <lineage>
        <taxon>Bacteria</taxon>
        <taxon>Bacillati</taxon>
        <taxon>Bacillota</taxon>
        <taxon>Negativicutes</taxon>
        <taxon>Veillonellales</taxon>
        <taxon>Veillonellaceae</taxon>
        <taxon>Megasphaera</taxon>
    </lineage>
</organism>